<dbReference type="Proteomes" id="UP000194137">
    <property type="component" value="Chromosome"/>
</dbReference>
<sequence>MRAVIVGLLAVVVAAAVPVHAQTDMLPLPEFPSPESDPCEVPGYILFGDARLDHVKKAVEEHKKLTILVLGSGSSVLPGPDGANKSYPGRLEELLHKRFPDVAIKVIALAKSRLTAADMTQGLEKVLAEKKPDLVIWQTGTVDAIRGVDPESFRASLDDGIDHIAESGADLILMNMQYSPRTETMIALGNYADIMRVVARDRDVPLFDRREIMRYWNDNGNFDLNLATKDVATAYKVHDCLGRALASLVVEAADLDGIKTRPTQ</sequence>
<protein>
    <submittedName>
        <fullName evidence="1">Uncharacterized protein</fullName>
    </submittedName>
</protein>
<accession>A0A1W6ZND2</accession>
<dbReference type="RefSeq" id="WP_086087074.1">
    <property type="nucleotide sequence ID" value="NZ_CP021112.1"/>
</dbReference>
<keyword evidence="2" id="KW-1185">Reference proteome</keyword>
<dbReference type="Pfam" id="PF25182">
    <property type="entry name" value="NonGDSL"/>
    <property type="match status" value="1"/>
</dbReference>
<proteinExistence type="predicted"/>
<dbReference type="STRING" id="1235591.CAK95_05810"/>
<dbReference type="SUPFAM" id="SSF52266">
    <property type="entry name" value="SGNH hydrolase"/>
    <property type="match status" value="1"/>
</dbReference>
<dbReference type="InterPro" id="IPR036514">
    <property type="entry name" value="SGNH_hydro_sf"/>
</dbReference>
<gene>
    <name evidence="1" type="ORF">CAK95_05810</name>
</gene>
<evidence type="ECO:0000313" key="1">
    <source>
        <dbReference type="EMBL" id="ARP98650.1"/>
    </source>
</evidence>
<dbReference type="GO" id="GO:0016788">
    <property type="term" value="F:hydrolase activity, acting on ester bonds"/>
    <property type="evidence" value="ECO:0007669"/>
    <property type="project" value="UniProtKB-ARBA"/>
</dbReference>
<dbReference type="KEGG" id="psin:CAK95_05810"/>
<dbReference type="EMBL" id="CP021112">
    <property type="protein sequence ID" value="ARP98650.1"/>
    <property type="molecule type" value="Genomic_DNA"/>
</dbReference>
<dbReference type="Gene3D" id="3.40.50.1110">
    <property type="entry name" value="SGNH hydrolase"/>
    <property type="match status" value="1"/>
</dbReference>
<organism evidence="1 2">
    <name type="scientific">Pseudorhodoplanes sinuspersici</name>
    <dbReference type="NCBI Taxonomy" id="1235591"/>
    <lineage>
        <taxon>Bacteria</taxon>
        <taxon>Pseudomonadati</taxon>
        <taxon>Pseudomonadota</taxon>
        <taxon>Alphaproteobacteria</taxon>
        <taxon>Hyphomicrobiales</taxon>
        <taxon>Pseudorhodoplanes</taxon>
    </lineage>
</organism>
<dbReference type="InterPro" id="IPR057572">
    <property type="entry name" value="NonGDSL"/>
</dbReference>
<name>A0A1W6ZND2_9HYPH</name>
<dbReference type="AlphaFoldDB" id="A0A1W6ZND2"/>
<dbReference type="OrthoDB" id="7203637at2"/>
<reference evidence="1 2" key="1">
    <citation type="submission" date="2017-05" db="EMBL/GenBank/DDBJ databases">
        <title>Full genome sequence of Pseudorhodoplanes sinuspersici.</title>
        <authorList>
            <person name="Dastgheib S.M.M."/>
            <person name="Shavandi M."/>
            <person name="Tirandaz H."/>
        </authorList>
    </citation>
    <scope>NUCLEOTIDE SEQUENCE [LARGE SCALE GENOMIC DNA]</scope>
    <source>
        <strain evidence="1 2">RIPI110</strain>
    </source>
</reference>
<evidence type="ECO:0000313" key="2">
    <source>
        <dbReference type="Proteomes" id="UP000194137"/>
    </source>
</evidence>